<dbReference type="GO" id="GO:0016705">
    <property type="term" value="F:oxidoreductase activity, acting on paired donors, with incorporation or reduction of molecular oxygen"/>
    <property type="evidence" value="ECO:0007669"/>
    <property type="project" value="InterPro"/>
</dbReference>
<dbReference type="PRINTS" id="PR00463">
    <property type="entry name" value="EP450I"/>
</dbReference>
<dbReference type="InterPro" id="IPR017972">
    <property type="entry name" value="Cyt_P450_CS"/>
</dbReference>
<evidence type="ECO:0000313" key="5">
    <source>
        <dbReference type="EMBL" id="PIM51464.1"/>
    </source>
</evidence>
<gene>
    <name evidence="5" type="ORF">CS062_19775</name>
</gene>
<evidence type="ECO:0000313" key="6">
    <source>
        <dbReference type="Proteomes" id="UP000231501"/>
    </source>
</evidence>
<name>A0A2G9C743_9BURK</name>
<dbReference type="GO" id="GO:0005506">
    <property type="term" value="F:iron ion binding"/>
    <property type="evidence" value="ECO:0007669"/>
    <property type="project" value="InterPro"/>
</dbReference>
<dbReference type="InterPro" id="IPR002401">
    <property type="entry name" value="Cyt_P450_E_grp-I"/>
</dbReference>
<dbReference type="OrthoDB" id="9764248at2"/>
<dbReference type="GO" id="GO:0020037">
    <property type="term" value="F:heme binding"/>
    <property type="evidence" value="ECO:0007669"/>
    <property type="project" value="InterPro"/>
</dbReference>
<keyword evidence="6" id="KW-1185">Reference proteome</keyword>
<keyword evidence="3 4" id="KW-0408">Iron</keyword>
<evidence type="ECO:0000256" key="3">
    <source>
        <dbReference type="PIRSR" id="PIRSR602401-1"/>
    </source>
</evidence>
<evidence type="ECO:0000256" key="2">
    <source>
        <dbReference type="ARBA" id="ARBA00010617"/>
    </source>
</evidence>
<sequence length="465" mass="51674">MSRVLPIPAPVPGPPTRWGGLPEVLALRRDYLGHLRHLQQRYGDVVHQRLLGLDDFCFFHPDHVRELLIAGHDGMIRWERATAVFADAHGQSVLVAEGPAWQRQRRLLQPGFSPQRVTGFVPLMVDAARRALERLPAAGVGSNEDRAEVLDFESLMTLLTMDVILRTLFSAGDGDAAVAETAWAVHELGKVAMGEMYVPVSAPLWAPWKRGKRRALRSLDGLIRGHLATRRAQARQGRPAPDDLLAMLMALRDERGEPLDDTALRDECMTTFLAGHETSAAALTWWGWCMAAHPDAQRHAADEVDAVLGGREPGAADLTRLPWLSLCIKETLRLYPPAPALFSRRTIQALDIAGLRLPRGAMLRLTPGLIQRDPRWFEEPEAFRPERFDPAAGHREIPRGAWMPFGAGPRVCLGSHFALMEITLVAAMVLQRYRLAPVPEAPAPEPVLNITLRPATPLRLRLMPR</sequence>
<comment type="cofactor">
    <cofactor evidence="1 3">
        <name>heme</name>
        <dbReference type="ChEBI" id="CHEBI:30413"/>
    </cofactor>
</comment>
<keyword evidence="3 4" id="KW-0479">Metal-binding</keyword>
<accession>A0A2G9C743</accession>
<keyword evidence="3 4" id="KW-0349">Heme</keyword>
<dbReference type="Proteomes" id="UP000231501">
    <property type="component" value="Unassembled WGS sequence"/>
</dbReference>
<dbReference type="InterPro" id="IPR050121">
    <property type="entry name" value="Cytochrome_P450_monoxygenase"/>
</dbReference>
<dbReference type="Pfam" id="PF00067">
    <property type="entry name" value="p450"/>
    <property type="match status" value="1"/>
</dbReference>
<keyword evidence="4" id="KW-0560">Oxidoreductase</keyword>
<dbReference type="PANTHER" id="PTHR24305:SF166">
    <property type="entry name" value="CYTOCHROME P450 12A4, MITOCHONDRIAL-RELATED"/>
    <property type="match status" value="1"/>
</dbReference>
<feature type="binding site" description="axial binding residue" evidence="3">
    <location>
        <position position="412"/>
    </location>
    <ligand>
        <name>heme</name>
        <dbReference type="ChEBI" id="CHEBI:30413"/>
    </ligand>
    <ligandPart>
        <name>Fe</name>
        <dbReference type="ChEBI" id="CHEBI:18248"/>
    </ligandPart>
</feature>
<proteinExistence type="inferred from homology"/>
<protein>
    <submittedName>
        <fullName evidence="5">Cytochrome P450</fullName>
    </submittedName>
</protein>
<dbReference type="PRINTS" id="PR00385">
    <property type="entry name" value="P450"/>
</dbReference>
<dbReference type="PANTHER" id="PTHR24305">
    <property type="entry name" value="CYTOCHROME P450"/>
    <property type="match status" value="1"/>
</dbReference>
<comment type="caution">
    <text evidence="5">The sequence shown here is derived from an EMBL/GenBank/DDBJ whole genome shotgun (WGS) entry which is preliminary data.</text>
</comment>
<evidence type="ECO:0000256" key="1">
    <source>
        <dbReference type="ARBA" id="ARBA00001971"/>
    </source>
</evidence>
<dbReference type="InterPro" id="IPR036396">
    <property type="entry name" value="Cyt_P450_sf"/>
</dbReference>
<reference evidence="5 6" key="1">
    <citation type="submission" date="2017-11" db="EMBL/GenBank/DDBJ databases">
        <title>Draft genome sequence of Mitsuaria sp. HWN-4.</title>
        <authorList>
            <person name="Gundlapally S.R."/>
        </authorList>
    </citation>
    <scope>NUCLEOTIDE SEQUENCE [LARGE SCALE GENOMIC DNA]</scope>
    <source>
        <strain evidence="5 6">HWN-4</strain>
    </source>
</reference>
<dbReference type="SUPFAM" id="SSF48264">
    <property type="entry name" value="Cytochrome P450"/>
    <property type="match status" value="1"/>
</dbReference>
<dbReference type="EMBL" id="PEOG01000064">
    <property type="protein sequence ID" value="PIM51464.1"/>
    <property type="molecule type" value="Genomic_DNA"/>
</dbReference>
<dbReference type="GO" id="GO:0004497">
    <property type="term" value="F:monooxygenase activity"/>
    <property type="evidence" value="ECO:0007669"/>
    <property type="project" value="UniProtKB-KW"/>
</dbReference>
<organism evidence="5 6">
    <name type="scientific">Roseateles chitinivorans</name>
    <dbReference type="NCBI Taxonomy" id="2917965"/>
    <lineage>
        <taxon>Bacteria</taxon>
        <taxon>Pseudomonadati</taxon>
        <taxon>Pseudomonadota</taxon>
        <taxon>Betaproteobacteria</taxon>
        <taxon>Burkholderiales</taxon>
        <taxon>Sphaerotilaceae</taxon>
        <taxon>Roseateles</taxon>
    </lineage>
</organism>
<dbReference type="InterPro" id="IPR001128">
    <property type="entry name" value="Cyt_P450"/>
</dbReference>
<dbReference type="RefSeq" id="WP_099863295.1">
    <property type="nucleotide sequence ID" value="NZ_PEOG01000064.1"/>
</dbReference>
<comment type="similarity">
    <text evidence="2 4">Belongs to the cytochrome P450 family.</text>
</comment>
<keyword evidence="4" id="KW-0503">Monooxygenase</keyword>
<dbReference type="AlphaFoldDB" id="A0A2G9C743"/>
<evidence type="ECO:0000256" key="4">
    <source>
        <dbReference type="RuleBase" id="RU000461"/>
    </source>
</evidence>
<dbReference type="PROSITE" id="PS00086">
    <property type="entry name" value="CYTOCHROME_P450"/>
    <property type="match status" value="1"/>
</dbReference>
<dbReference type="Gene3D" id="1.10.630.10">
    <property type="entry name" value="Cytochrome P450"/>
    <property type="match status" value="1"/>
</dbReference>